<dbReference type="EMBL" id="JBBNIN010000026">
    <property type="protein sequence ID" value="MEQ2711985.1"/>
    <property type="molecule type" value="Genomic_DNA"/>
</dbReference>
<dbReference type="SUPFAM" id="SSF82919">
    <property type="entry name" value="Zn-finger domain of Sec23/24"/>
    <property type="match status" value="2"/>
</dbReference>
<dbReference type="RefSeq" id="WP_349111304.1">
    <property type="nucleotide sequence ID" value="NZ_JBBNIN010000026.1"/>
</dbReference>
<dbReference type="Proteomes" id="UP001482154">
    <property type="component" value="Unassembled WGS sequence"/>
</dbReference>
<gene>
    <name evidence="1" type="ORF">AAAU51_12565</name>
</gene>
<evidence type="ECO:0000313" key="1">
    <source>
        <dbReference type="EMBL" id="MEQ2711985.1"/>
    </source>
</evidence>
<dbReference type="InterPro" id="IPR036174">
    <property type="entry name" value="Znf_Sec23_Sec24_sf"/>
</dbReference>
<keyword evidence="2" id="KW-1185">Reference proteome</keyword>
<proteinExistence type="predicted"/>
<protein>
    <submittedName>
        <fullName evidence="1">Uncharacterized protein</fullName>
    </submittedName>
</protein>
<organism evidence="1 2">
    <name type="scientific">Anaerostipes amylophilus</name>
    <dbReference type="NCBI Taxonomy" id="2981779"/>
    <lineage>
        <taxon>Bacteria</taxon>
        <taxon>Bacillati</taxon>
        <taxon>Bacillota</taxon>
        <taxon>Clostridia</taxon>
        <taxon>Lachnospirales</taxon>
        <taxon>Lachnospiraceae</taxon>
        <taxon>Anaerostipes</taxon>
    </lineage>
</organism>
<reference evidence="1 2" key="1">
    <citation type="submission" date="2024-04" db="EMBL/GenBank/DDBJ databases">
        <title>Human intestinal bacterial collection.</title>
        <authorList>
            <person name="Pauvert C."/>
            <person name="Hitch T.C.A."/>
            <person name="Clavel T."/>
        </authorList>
    </citation>
    <scope>NUCLEOTIDE SEQUENCE [LARGE SCALE GENOMIC DNA]</scope>
    <source>
        <strain evidence="1 2">CLA-AA-H249</strain>
    </source>
</reference>
<sequence length="206" mass="23628">MDEYFCPNCGATLNYQDGFDPSLGAWTCTECGHTNGINEDEIIDGKHFTCPECGAILNNQFGFNAYDDDWECSSCGAKLTHSYSDDDYSVVEEDKICCPNCDANLEDQWGYSEYNYDWTCTECGAHLHREYTSDEFEQVEEKSMMIGNVNVVARNFIDILGIMNIRLWTKMMMTIQILARQKSHTLIPVNNLHIEMPLIARINQFY</sequence>
<name>A0ABV1IXP0_9FIRM</name>
<accession>A0ABV1IXP0</accession>
<comment type="caution">
    <text evidence="1">The sequence shown here is derived from an EMBL/GenBank/DDBJ whole genome shotgun (WGS) entry which is preliminary data.</text>
</comment>
<evidence type="ECO:0000313" key="2">
    <source>
        <dbReference type="Proteomes" id="UP001482154"/>
    </source>
</evidence>